<evidence type="ECO:0000259" key="8">
    <source>
        <dbReference type="Pfam" id="PF00675"/>
    </source>
</evidence>
<evidence type="ECO:0000259" key="11">
    <source>
        <dbReference type="Pfam" id="PF22456"/>
    </source>
</evidence>
<proteinExistence type="inferred from homology"/>
<keyword evidence="5" id="KW-0862">Zinc</keyword>
<accession>A0AAD9LMP9</accession>
<dbReference type="GO" id="GO:0005737">
    <property type="term" value="C:cytoplasm"/>
    <property type="evidence" value="ECO:0007669"/>
    <property type="project" value="UniProtKB-ARBA"/>
</dbReference>
<dbReference type="GO" id="GO:0046872">
    <property type="term" value="F:metal ion binding"/>
    <property type="evidence" value="ECO:0007669"/>
    <property type="project" value="UniProtKB-KW"/>
</dbReference>
<dbReference type="Pfam" id="PF05193">
    <property type="entry name" value="Peptidase_M16_C"/>
    <property type="match status" value="1"/>
</dbReference>
<dbReference type="PANTHER" id="PTHR43690">
    <property type="entry name" value="NARDILYSIN"/>
    <property type="match status" value="1"/>
</dbReference>
<dbReference type="Pfam" id="PF16187">
    <property type="entry name" value="Peptidase_M16_M"/>
    <property type="match status" value="1"/>
</dbReference>
<dbReference type="FunFam" id="3.30.830.10:FF:000005">
    <property type="entry name" value="nardilysin isoform X1"/>
    <property type="match status" value="1"/>
</dbReference>
<feature type="domain" description="Peptidase M16 N-terminal" evidence="8">
    <location>
        <begin position="249"/>
        <end position="366"/>
    </location>
</feature>
<keyword evidence="6" id="KW-0482">Metalloprotease</keyword>
<dbReference type="Pfam" id="PF22456">
    <property type="entry name" value="PqqF-like_C_4"/>
    <property type="match status" value="1"/>
</dbReference>
<dbReference type="PROSITE" id="PS00143">
    <property type="entry name" value="INSULINASE"/>
    <property type="match status" value="1"/>
</dbReference>
<dbReference type="SUPFAM" id="SSF63411">
    <property type="entry name" value="LuxS/MPP-like metallohydrolase"/>
    <property type="match status" value="4"/>
</dbReference>
<evidence type="ECO:0000256" key="2">
    <source>
        <dbReference type="ARBA" id="ARBA00022670"/>
    </source>
</evidence>
<name>A0AAD9LMP9_9STRA</name>
<dbReference type="InterPro" id="IPR054734">
    <property type="entry name" value="PqqF-like_C_4"/>
</dbReference>
<keyword evidence="13" id="KW-1185">Reference proteome</keyword>
<evidence type="ECO:0000256" key="1">
    <source>
        <dbReference type="ARBA" id="ARBA00007261"/>
    </source>
</evidence>
<dbReference type="Gene3D" id="3.30.830.10">
    <property type="entry name" value="Metalloenzyme, LuxS/M16 peptidase-like"/>
    <property type="match status" value="4"/>
</dbReference>
<feature type="compositionally biased region" description="Acidic residues" evidence="7">
    <location>
        <begin position="213"/>
        <end position="246"/>
    </location>
</feature>
<keyword evidence="2" id="KW-0645">Protease</keyword>
<evidence type="ECO:0000256" key="4">
    <source>
        <dbReference type="ARBA" id="ARBA00022801"/>
    </source>
</evidence>
<evidence type="ECO:0000259" key="10">
    <source>
        <dbReference type="Pfam" id="PF16187"/>
    </source>
</evidence>
<feature type="domain" description="Peptidase M16 middle/third" evidence="10">
    <location>
        <begin position="598"/>
        <end position="882"/>
    </location>
</feature>
<evidence type="ECO:0000259" key="9">
    <source>
        <dbReference type="Pfam" id="PF05193"/>
    </source>
</evidence>
<evidence type="ECO:0000256" key="5">
    <source>
        <dbReference type="ARBA" id="ARBA00022833"/>
    </source>
</evidence>
<dbReference type="EMBL" id="JASMQC010000011">
    <property type="protein sequence ID" value="KAK1941661.1"/>
    <property type="molecule type" value="Genomic_DNA"/>
</dbReference>
<dbReference type="GO" id="GO:0004222">
    <property type="term" value="F:metalloendopeptidase activity"/>
    <property type="evidence" value="ECO:0007669"/>
    <property type="project" value="InterPro"/>
</dbReference>
<feature type="region of interest" description="Disordered" evidence="7">
    <location>
        <begin position="203"/>
        <end position="253"/>
    </location>
</feature>
<evidence type="ECO:0000313" key="12">
    <source>
        <dbReference type="EMBL" id="KAK1941661.1"/>
    </source>
</evidence>
<gene>
    <name evidence="12" type="ORF">P3T76_006725</name>
</gene>
<dbReference type="GO" id="GO:0006508">
    <property type="term" value="P:proteolysis"/>
    <property type="evidence" value="ECO:0007669"/>
    <property type="project" value="UniProtKB-KW"/>
</dbReference>
<organism evidence="12 13">
    <name type="scientific">Phytophthora citrophthora</name>
    <dbReference type="NCBI Taxonomy" id="4793"/>
    <lineage>
        <taxon>Eukaryota</taxon>
        <taxon>Sar</taxon>
        <taxon>Stramenopiles</taxon>
        <taxon>Oomycota</taxon>
        <taxon>Peronosporomycetes</taxon>
        <taxon>Peronosporales</taxon>
        <taxon>Peronosporaceae</taxon>
        <taxon>Phytophthora</taxon>
    </lineage>
</organism>
<dbReference type="InterPro" id="IPR011249">
    <property type="entry name" value="Metalloenz_LuxS/M16"/>
</dbReference>
<comment type="caution">
    <text evidence="12">The sequence shown here is derived from an EMBL/GenBank/DDBJ whole genome shotgun (WGS) entry which is preliminary data.</text>
</comment>
<dbReference type="Pfam" id="PF00675">
    <property type="entry name" value="Peptidase_M16"/>
    <property type="match status" value="1"/>
</dbReference>
<dbReference type="PANTHER" id="PTHR43690:SF18">
    <property type="entry name" value="INSULIN-DEGRADING ENZYME-RELATED"/>
    <property type="match status" value="1"/>
</dbReference>
<feature type="domain" description="Coenzyme PQQ synthesis protein F-like C-terminal lobe" evidence="11">
    <location>
        <begin position="993"/>
        <end position="1092"/>
    </location>
</feature>
<comment type="similarity">
    <text evidence="1">Belongs to the peptidase M16 family.</text>
</comment>
<feature type="domain" description="Peptidase M16 C-terminal" evidence="9">
    <location>
        <begin position="405"/>
        <end position="590"/>
    </location>
</feature>
<evidence type="ECO:0000256" key="7">
    <source>
        <dbReference type="SAM" id="MobiDB-lite"/>
    </source>
</evidence>
<dbReference type="AlphaFoldDB" id="A0AAD9LMP9"/>
<sequence length="1208" mass="135959">MVMLSSILKTLNQSQVNKQCDSENIHKRRVAPHKETPAKVYHLDNCSSIPCVASTSRSFLSLSLATRTVVALHHANDVEVERGAVLRSTALPLGIEHKRHASCLTLALGLVEVVALQHVQERERLGHSLSSFANGAQRHALDVLHVDAATKLHVDMVTMGDPVETSKSPNDQKKYRLLTLPNALQALLISTAEVAHVVAAVARESESQQSQYDEGDDFSGEDSASDFSESEEDDGSNFDDSEEESDGAPSRRAGACLTVGVGSFAEPEELPGLAHYLEHMLFMGSRKYPDENEFEAFLSAHGGYSNGATDNEVTSYTFEVGPAHLEPALDMFAHFFISPLLKAEAMERELSAIESEFSQATQNDRIRTQQVLCDVSPESHPYHRFSWGNKKSLLELPEKTGVDVRKKILEFYEKYYSANIMKLVVCGENTLDELEQWVTKSFSTIPNKQVAVPSFESAGSPFGAADAGAPFLCKIVPVRDIHTLHLDWMIPPVLGQHHQKPADYIASLLGHESEGSVLSHLKERGWISAVTAGVTDTDGYDCGTYAAKFDITMKLTPEGISHWEEIAHAVFEYLHMLRVNGCPEWVFDELAALADISFRFQEEDSAVEKCEELGEIMQSMFKVAPEDILRYDLFKGAFKKELTEEVLSHLTAESVCVSIVSQTFEESSEFQAQAREEEWFGVKYSRENIMDASILRWKNAGTNPKLHLPRPNQFIPRDFSLVNSTGVGDLVCEKTTFGKLWYKPDRVFATPRAHVALLIHLPNVVANSNNWAHTQLYVKLVRDALNEYAYHANVAELMYSLQVKESGLELIFGGFNDKLHLLVEVVVAAVFGTETNEARFEVMREELMRESKNAITKVAQKAKYLRLQLLEKRSFPLEECLDSIEAATVESLKKFVSNQLWTGKAWLASFAHGNISHSAALQIIANVESQLQRVSSPLLLRDFPRRLINAIPQTPMGFLLKERSENKTETNTQVELYYQIGPLTLRSLAYADLLHQLMEEPLFDTLRTKQELGYDVSCTVRVTNGILGFGVMVQSSLFAAEYISACVDRFMIDFEEAIEMMADEHFHDHIQAQILLKLEPDHNLLETTHHYWYEITSRRLAFDMDAQLAKEMETLTKSEMAQHYRDWILQSPKKLIVHVIGRGNPAEKIAHQKRKSATKAELEELRALPRSIRIRDLYLFKAELPSYPDPIDEINAIEAREEDKRLEL</sequence>
<reference evidence="12" key="1">
    <citation type="submission" date="2023-08" db="EMBL/GenBank/DDBJ databases">
        <title>Reference Genome Resource for the Citrus Pathogen Phytophthora citrophthora.</title>
        <authorList>
            <person name="Moller H."/>
            <person name="Coetzee B."/>
            <person name="Rose L.J."/>
            <person name="Van Niekerk J.M."/>
        </authorList>
    </citation>
    <scope>NUCLEOTIDE SEQUENCE</scope>
    <source>
        <strain evidence="12">STE-U-9442</strain>
    </source>
</reference>
<protein>
    <submittedName>
        <fullName evidence="12">Nardilysin-like</fullName>
    </submittedName>
</protein>
<dbReference type="InterPro" id="IPR050626">
    <property type="entry name" value="Peptidase_M16"/>
</dbReference>
<dbReference type="InterPro" id="IPR007863">
    <property type="entry name" value="Peptidase_M16_C"/>
</dbReference>
<evidence type="ECO:0000256" key="6">
    <source>
        <dbReference type="ARBA" id="ARBA00023049"/>
    </source>
</evidence>
<evidence type="ECO:0000256" key="3">
    <source>
        <dbReference type="ARBA" id="ARBA00022723"/>
    </source>
</evidence>
<dbReference type="InterPro" id="IPR011765">
    <property type="entry name" value="Pept_M16_N"/>
</dbReference>
<keyword evidence="4" id="KW-0378">Hydrolase</keyword>
<dbReference type="Proteomes" id="UP001259832">
    <property type="component" value="Unassembled WGS sequence"/>
</dbReference>
<dbReference type="InterPro" id="IPR001431">
    <property type="entry name" value="Pept_M16_Zn_BS"/>
</dbReference>
<keyword evidence="3" id="KW-0479">Metal-binding</keyword>
<evidence type="ECO:0000313" key="13">
    <source>
        <dbReference type="Proteomes" id="UP001259832"/>
    </source>
</evidence>
<dbReference type="InterPro" id="IPR032632">
    <property type="entry name" value="Peptidase_M16_M"/>
</dbReference>